<sequence>MAKKKKFTVRMFQDAETTLVTDLLNRTNLFSCYDNKVIKKSREAEIYSFGEYTYTIKHRYLDMNDYLLYVYILKKWLLVNEQAPEYVNRVDIPFAEVAKLFGMTEAYIKKDKKKAAKRFHDSIDRLTDVKVNLHDEQKKTTTFYHLLSDGSQLQEAAENIVAIIPEFILLEFRKQRYSFVNLDWMSVLKTQRAQALMRFLSSHSKRFNTHSLEFLKSLLNLNGSDIAADKEIRKAYKELVLSGFLESFKINTKKKDGSKRKINKFSYVSTQEHKVSWFKSEMVNKFKNKENQVFKDKKFMVVNDDTGINYIHYGNRVFEDAYDGSDLPF</sequence>
<dbReference type="Proteomes" id="UP001157134">
    <property type="component" value="Unassembled WGS sequence"/>
</dbReference>
<comment type="caution">
    <text evidence="1">The sequence shown here is derived from an EMBL/GenBank/DDBJ whole genome shotgun (WGS) entry which is preliminary data.</text>
</comment>
<proteinExistence type="predicted"/>
<evidence type="ECO:0008006" key="3">
    <source>
        <dbReference type="Google" id="ProtNLM"/>
    </source>
</evidence>
<organism evidence="1 2">
    <name type="scientific">Thalassotalea loyana</name>
    <dbReference type="NCBI Taxonomy" id="280483"/>
    <lineage>
        <taxon>Bacteria</taxon>
        <taxon>Pseudomonadati</taxon>
        <taxon>Pseudomonadota</taxon>
        <taxon>Gammaproteobacteria</taxon>
        <taxon>Alteromonadales</taxon>
        <taxon>Colwelliaceae</taxon>
        <taxon>Thalassotalea</taxon>
    </lineage>
</organism>
<keyword evidence="2" id="KW-1185">Reference proteome</keyword>
<dbReference type="RefSeq" id="WP_284300622.1">
    <property type="nucleotide sequence ID" value="NZ_BSSV01000008.1"/>
</dbReference>
<reference evidence="1 2" key="1">
    <citation type="submission" date="2023-03" db="EMBL/GenBank/DDBJ databases">
        <title>Thalassotalea loyana LMG 22536T draft genome sequence.</title>
        <authorList>
            <person name="Sawabe T."/>
        </authorList>
    </citation>
    <scope>NUCLEOTIDE SEQUENCE [LARGE SCALE GENOMIC DNA]</scope>
    <source>
        <strain evidence="1 2">LMG 22536</strain>
    </source>
</reference>
<gene>
    <name evidence="1" type="ORF">tloyanaT_32620</name>
</gene>
<accession>A0ABQ6HH90</accession>
<dbReference type="EMBL" id="BSSV01000008">
    <property type="protein sequence ID" value="GLX87009.1"/>
    <property type="molecule type" value="Genomic_DNA"/>
</dbReference>
<protein>
    <recommendedName>
        <fullName evidence="3">RepB family plasmid replication initiator protein</fullName>
    </recommendedName>
</protein>
<evidence type="ECO:0000313" key="2">
    <source>
        <dbReference type="Proteomes" id="UP001157134"/>
    </source>
</evidence>
<name>A0ABQ6HH90_9GAMM</name>
<evidence type="ECO:0000313" key="1">
    <source>
        <dbReference type="EMBL" id="GLX87009.1"/>
    </source>
</evidence>